<accession>A0A9P8HFL3</accession>
<reference evidence="2 3" key="1">
    <citation type="submission" date="2021-08" db="EMBL/GenBank/DDBJ databases">
        <title>The highly contiguous genome resource for Trichoderma semiorbis FJ059, a fungal antagonistic to plant pathogens.</title>
        <authorList>
            <person name="Liu T."/>
        </authorList>
    </citation>
    <scope>NUCLEOTIDE SEQUENCE [LARGE SCALE GENOMIC DNA]</scope>
    <source>
        <strain evidence="2 3">FJ059</strain>
    </source>
</reference>
<protein>
    <submittedName>
        <fullName evidence="2">Uncharacterized protein</fullName>
    </submittedName>
</protein>
<gene>
    <name evidence="2" type="ORF">TsFJ059_010200</name>
</gene>
<dbReference type="EMBL" id="JAIMJC010000004">
    <property type="protein sequence ID" value="KAH0526933.1"/>
    <property type="molecule type" value="Genomic_DNA"/>
</dbReference>
<sequence length="283" mass="31698">MSKFEINEFSLHLGHTDPDNEVGELMLDPATLFNMAHNQEHPDFDANLAASWADGALQPLNDAATQPDFFGPNFEFYTDQSAILSNLTGADVGTGPLGFGQASSSYSFIDNSSYNILGDGDVEPIYQGSFDFRDDVNQLPFAQNAFNFQASHNLSVASGLTQVIPVVSAQHHLPQKQQRKAKKKSSSQRKKPRKRTTFDWAAMEPHLLRLYLKKDHTIAELAFELPVLYGFTAAHQTLQKKLNDKFNIRKNNTRKPASDVKKNDRRRPAQSFRARLTITNKSA</sequence>
<evidence type="ECO:0000313" key="3">
    <source>
        <dbReference type="Proteomes" id="UP000826573"/>
    </source>
</evidence>
<feature type="region of interest" description="Disordered" evidence="1">
    <location>
        <begin position="247"/>
        <end position="271"/>
    </location>
</feature>
<keyword evidence="3" id="KW-1185">Reference proteome</keyword>
<evidence type="ECO:0000313" key="2">
    <source>
        <dbReference type="EMBL" id="KAH0526933.1"/>
    </source>
</evidence>
<evidence type="ECO:0000256" key="1">
    <source>
        <dbReference type="SAM" id="MobiDB-lite"/>
    </source>
</evidence>
<dbReference type="AlphaFoldDB" id="A0A9P8HFL3"/>
<organism evidence="2 3">
    <name type="scientific">Trichoderma semiorbis</name>
    <dbReference type="NCBI Taxonomy" id="1491008"/>
    <lineage>
        <taxon>Eukaryota</taxon>
        <taxon>Fungi</taxon>
        <taxon>Dikarya</taxon>
        <taxon>Ascomycota</taxon>
        <taxon>Pezizomycotina</taxon>
        <taxon>Sordariomycetes</taxon>
        <taxon>Hypocreomycetidae</taxon>
        <taxon>Hypocreales</taxon>
        <taxon>Hypocreaceae</taxon>
        <taxon>Trichoderma</taxon>
    </lineage>
</organism>
<feature type="compositionally biased region" description="Basic residues" evidence="1">
    <location>
        <begin position="173"/>
        <end position="195"/>
    </location>
</feature>
<dbReference type="Proteomes" id="UP000826573">
    <property type="component" value="Unassembled WGS sequence"/>
</dbReference>
<comment type="caution">
    <text evidence="2">The sequence shown here is derived from an EMBL/GenBank/DDBJ whole genome shotgun (WGS) entry which is preliminary data.</text>
</comment>
<proteinExistence type="predicted"/>
<name>A0A9P8HFL3_9HYPO</name>
<feature type="region of interest" description="Disordered" evidence="1">
    <location>
        <begin position="171"/>
        <end position="198"/>
    </location>
</feature>